<protein>
    <submittedName>
        <fullName evidence="3">DUF3347 domain-containing protein</fullName>
    </submittedName>
</protein>
<evidence type="ECO:0000313" key="4">
    <source>
        <dbReference type="Proteomes" id="UP000753802"/>
    </source>
</evidence>
<name>A0ABW9ZQG8_9BACT</name>
<proteinExistence type="predicted"/>
<dbReference type="RefSeq" id="WP_161817667.1">
    <property type="nucleotide sequence ID" value="NZ_JAACJS010000006.1"/>
</dbReference>
<organism evidence="3 4">
    <name type="scientific">Sediminibacterium roseum</name>
    <dbReference type="NCBI Taxonomy" id="1978412"/>
    <lineage>
        <taxon>Bacteria</taxon>
        <taxon>Pseudomonadati</taxon>
        <taxon>Bacteroidota</taxon>
        <taxon>Chitinophagia</taxon>
        <taxon>Chitinophagales</taxon>
        <taxon>Chitinophagaceae</taxon>
        <taxon>Sediminibacterium</taxon>
    </lineage>
</organism>
<feature type="signal peptide" evidence="1">
    <location>
        <begin position="1"/>
        <end position="19"/>
    </location>
</feature>
<reference evidence="3 4" key="1">
    <citation type="submission" date="2020-01" db="EMBL/GenBank/DDBJ databases">
        <title>Genome analysis.</title>
        <authorList>
            <person name="Wu S."/>
            <person name="Wang G."/>
        </authorList>
    </citation>
    <scope>NUCLEOTIDE SEQUENCE [LARGE SCALE GENOMIC DNA]</scope>
    <source>
        <strain evidence="3 4">SYL130</strain>
    </source>
</reference>
<dbReference type="Pfam" id="PF11827">
    <property type="entry name" value="DUF3347"/>
    <property type="match status" value="1"/>
</dbReference>
<evidence type="ECO:0000259" key="2">
    <source>
        <dbReference type="Pfam" id="PF11827"/>
    </source>
</evidence>
<accession>A0ABW9ZQG8</accession>
<comment type="caution">
    <text evidence="3">The sequence shown here is derived from an EMBL/GenBank/DDBJ whole genome shotgun (WGS) entry which is preliminary data.</text>
</comment>
<gene>
    <name evidence="3" type="ORF">GWC95_05355</name>
</gene>
<dbReference type="InterPro" id="IPR021782">
    <property type="entry name" value="DUF3347"/>
</dbReference>
<sequence>MKKIFIGVAFIAIALTACNNNNNTTEEKKSADTTHMAAMPAPATGGSSVKEIVEHYLHIKNALTKDDGKDAANGGKALADAFAKFDQASIIPEQKKTYADIVGDATEHAEHIGMNADKIAHQREHFETLSKDIYDLVKAFPAQQTLYKDYCPMYNNGKGATWVSETKDIKNPYLGTKMPTCGTLKETIK</sequence>
<feature type="domain" description="DUF3347" evidence="2">
    <location>
        <begin position="52"/>
        <end position="144"/>
    </location>
</feature>
<evidence type="ECO:0000256" key="1">
    <source>
        <dbReference type="SAM" id="SignalP"/>
    </source>
</evidence>
<dbReference type="EMBL" id="JAACJS010000006">
    <property type="protein sequence ID" value="NCI49338.1"/>
    <property type="molecule type" value="Genomic_DNA"/>
</dbReference>
<evidence type="ECO:0000313" key="3">
    <source>
        <dbReference type="EMBL" id="NCI49338.1"/>
    </source>
</evidence>
<keyword evidence="1" id="KW-0732">Signal</keyword>
<dbReference type="Proteomes" id="UP000753802">
    <property type="component" value="Unassembled WGS sequence"/>
</dbReference>
<keyword evidence="4" id="KW-1185">Reference proteome</keyword>
<feature type="chain" id="PRO_5046482001" evidence="1">
    <location>
        <begin position="20"/>
        <end position="189"/>
    </location>
</feature>
<dbReference type="PROSITE" id="PS51257">
    <property type="entry name" value="PROKAR_LIPOPROTEIN"/>
    <property type="match status" value="1"/>
</dbReference>